<keyword evidence="2" id="KW-1185">Reference proteome</keyword>
<dbReference type="Proteomes" id="UP001320420">
    <property type="component" value="Unassembled WGS sequence"/>
</dbReference>
<accession>A0AAN9YQ83</accession>
<gene>
    <name evidence="1" type="ORF">SLS62_003037</name>
</gene>
<name>A0AAN9YQ83_9PEZI</name>
<evidence type="ECO:0000313" key="1">
    <source>
        <dbReference type="EMBL" id="KAK7754953.1"/>
    </source>
</evidence>
<evidence type="ECO:0000313" key="2">
    <source>
        <dbReference type="Proteomes" id="UP001320420"/>
    </source>
</evidence>
<proteinExistence type="predicted"/>
<reference evidence="1 2" key="1">
    <citation type="submission" date="2024-02" db="EMBL/GenBank/DDBJ databases">
        <title>De novo assembly and annotation of 12 fungi associated with fruit tree decline syndrome in Ontario, Canada.</title>
        <authorList>
            <person name="Sulman M."/>
            <person name="Ellouze W."/>
            <person name="Ilyukhin E."/>
        </authorList>
    </citation>
    <scope>NUCLEOTIDE SEQUENCE [LARGE SCALE GENOMIC DNA]</scope>
    <source>
        <strain evidence="1 2">M11/M66-122</strain>
    </source>
</reference>
<comment type="caution">
    <text evidence="1">The sequence shown here is derived from an EMBL/GenBank/DDBJ whole genome shotgun (WGS) entry which is preliminary data.</text>
</comment>
<protein>
    <submittedName>
        <fullName evidence="1">Uncharacterized protein</fullName>
    </submittedName>
</protein>
<dbReference type="AlphaFoldDB" id="A0AAN9YQ83"/>
<sequence length="188" mass="20934">MAGAIQTYMSKHAVEYPMANHTSDVLLVHPTRFRRDDPSETTVTIQIQVSPIPKVPPAIEEVVCNDESDFPEHGDIDPETQKDYSEDFCLNFRDKPGQIGPYTTSVEYTYDSFNLFRGSTWYHFSVRWVPGCNLGTDTSQNMTWPVGGEGNEGLSCPEIMKNNYIKCNNGGVGGKTKAGCLSYTFKGT</sequence>
<dbReference type="EMBL" id="JAKJXP020000016">
    <property type="protein sequence ID" value="KAK7754953.1"/>
    <property type="molecule type" value="Genomic_DNA"/>
</dbReference>
<organism evidence="1 2">
    <name type="scientific">Diatrype stigma</name>
    <dbReference type="NCBI Taxonomy" id="117547"/>
    <lineage>
        <taxon>Eukaryota</taxon>
        <taxon>Fungi</taxon>
        <taxon>Dikarya</taxon>
        <taxon>Ascomycota</taxon>
        <taxon>Pezizomycotina</taxon>
        <taxon>Sordariomycetes</taxon>
        <taxon>Xylariomycetidae</taxon>
        <taxon>Xylariales</taxon>
        <taxon>Diatrypaceae</taxon>
        <taxon>Diatrype</taxon>
    </lineage>
</organism>